<comment type="similarity">
    <text evidence="2 17">Belongs to the geminiviridae Rep protein family.</text>
</comment>
<keyword evidence="13" id="KW-0190">Covalent protein-DNA linkage</keyword>
<keyword evidence="9 16" id="KW-0479">Metal-binding</keyword>
<dbReference type="Proteomes" id="UP000202881">
    <property type="component" value="Segment"/>
</dbReference>
<evidence type="ECO:0000256" key="12">
    <source>
        <dbReference type="ARBA" id="ARBA00022801"/>
    </source>
</evidence>
<evidence type="ECO:0000256" key="15">
    <source>
        <dbReference type="PIRSR" id="PIRSR601191-1"/>
    </source>
</evidence>
<reference evidence="20 21" key="1">
    <citation type="journal article" date="2011" name="Arch. Virol.">
        <title>Bromus catharticus striate mosaic virus: a new mastrevirus infecting Bromus catharticus from Australia.</title>
        <authorList>
            <person name="Hadfield J."/>
            <person name="Martin D.P."/>
            <person name="Stainton D."/>
            <person name="Kraberger S."/>
            <person name="Owor B.E."/>
            <person name="Shepherd D.N."/>
            <person name="Lakay F."/>
            <person name="Markham P.G."/>
            <person name="Greber R.S."/>
            <person name="Briddon R.W."/>
            <person name="Varsani A."/>
        </authorList>
    </citation>
    <scope>NUCLEOTIDE SEQUENCE [LARGE SCALE GENOMIC DNA]</scope>
    <source>
        <strain evidence="20">AU QL 99</strain>
    </source>
</reference>
<dbReference type="Pfam" id="PF00799">
    <property type="entry name" value="Gemini_AL1"/>
    <property type="match status" value="1"/>
</dbReference>
<feature type="binding site" evidence="16">
    <location>
        <position position="77"/>
    </location>
    <ligand>
        <name>a divalent metal cation</name>
        <dbReference type="ChEBI" id="CHEBI:60240"/>
    </ligand>
</feature>
<evidence type="ECO:0000256" key="18">
    <source>
        <dbReference type="SAM" id="MobiDB-lite"/>
    </source>
</evidence>
<evidence type="ECO:0000256" key="8">
    <source>
        <dbReference type="ARBA" id="ARBA00022722"/>
    </source>
</evidence>
<sequence>MASFVSETSDARGQTGAPRSPSGEVGAPGAVAACFEVRSRNIFLTYSKCHLDPVFMQEHLSSLLRRFEPTYVYVAREEHQDGSYHLHCLVQCKKYVRTKSAKFFDVEEFHPNVQNARMPHKVLAYIKKNPLCFVETGVFQASTKQKKKKVDAPSTKDAKMAEIIKSSTCKEDYLSMVRNTFPFDWATRLQQFQYSAESLFPSVPTPYMDPFGMPAQDEHPVIGAWLQAELFSVSPYAYSIHNGVTEDQARLDLQWMSDISRTDVLMNEEDHSTFADQQELERLLGLEVWELTTTGNTASTSST</sequence>
<proteinExistence type="inferred from homology"/>
<keyword evidence="4 17" id="KW-1048">Host nucleus</keyword>
<dbReference type="PROSITE" id="PS52020">
    <property type="entry name" value="CRESS_DNA_REP"/>
    <property type="match status" value="1"/>
</dbReference>
<evidence type="ECO:0000256" key="17">
    <source>
        <dbReference type="RuleBase" id="RU361249"/>
    </source>
</evidence>
<evidence type="ECO:0000256" key="13">
    <source>
        <dbReference type="ARBA" id="ARBA00023124"/>
    </source>
</evidence>
<keyword evidence="8" id="KW-0540">Nuclease</keyword>
<keyword evidence="10" id="KW-0547">Nucleotide-binding</keyword>
<dbReference type="PRINTS" id="PR00227">
    <property type="entry name" value="GEMCOATAL1"/>
</dbReference>
<keyword evidence="3" id="KW-0678">Repressor</keyword>
<evidence type="ECO:0000256" key="6">
    <source>
        <dbReference type="ARBA" id="ARBA00022695"/>
    </source>
</evidence>
<evidence type="ECO:0000313" key="20">
    <source>
        <dbReference type="EMBL" id="ADT91304.1"/>
    </source>
</evidence>
<dbReference type="GO" id="GO:0046872">
    <property type="term" value="F:metal ion binding"/>
    <property type="evidence" value="ECO:0007669"/>
    <property type="project" value="UniProtKB-KW"/>
</dbReference>
<dbReference type="EMBL" id="HQ113104">
    <property type="protein sequence ID" value="ADT91304.1"/>
    <property type="molecule type" value="Genomic_DNA"/>
</dbReference>
<dbReference type="EC" id="3.1.21.-" evidence="17"/>
<evidence type="ECO:0000256" key="5">
    <source>
        <dbReference type="ARBA" id="ARBA00022679"/>
    </source>
</evidence>
<dbReference type="InterPro" id="IPR001146">
    <property type="entry name" value="Gemini_AL1_MSV"/>
</dbReference>
<dbReference type="GO" id="GO:0016779">
    <property type="term" value="F:nucleotidyltransferase activity"/>
    <property type="evidence" value="ECO:0007669"/>
    <property type="project" value="UniProtKB-KW"/>
</dbReference>
<evidence type="ECO:0000256" key="3">
    <source>
        <dbReference type="ARBA" id="ARBA00022491"/>
    </source>
</evidence>
<feature type="binding site" evidence="16">
    <location>
        <position position="85"/>
    </location>
    <ligand>
        <name>a divalent metal cation</name>
        <dbReference type="ChEBI" id="CHEBI:60240"/>
    </ligand>
</feature>
<dbReference type="GO" id="GO:0016888">
    <property type="term" value="F:DNA endonuclease activity, producing 5'-phosphomonoesters"/>
    <property type="evidence" value="ECO:0007669"/>
    <property type="project" value="InterPro"/>
</dbReference>
<evidence type="ECO:0000256" key="1">
    <source>
        <dbReference type="ARBA" id="ARBA00004147"/>
    </source>
</evidence>
<feature type="binding site" evidence="16">
    <location>
        <position position="87"/>
    </location>
    <ligand>
        <name>a divalent metal cation</name>
        <dbReference type="ChEBI" id="CHEBI:60240"/>
    </ligand>
</feature>
<dbReference type="GeneID" id="10061836"/>
<protein>
    <recommendedName>
        <fullName evidence="17">Replication-associated protein</fullName>
        <shortName evidence="17">Rep</shortName>
        <ecNumber evidence="17">3.1.21.-</ecNumber>
    </recommendedName>
</protein>
<dbReference type="GO" id="GO:0003677">
    <property type="term" value="F:DNA binding"/>
    <property type="evidence" value="ECO:0007669"/>
    <property type="project" value="UniProtKB-KW"/>
</dbReference>
<evidence type="ECO:0000256" key="4">
    <source>
        <dbReference type="ARBA" id="ARBA00022562"/>
    </source>
</evidence>
<feature type="compositionally biased region" description="Polar residues" evidence="18">
    <location>
        <begin position="1"/>
        <end position="12"/>
    </location>
</feature>
<keyword evidence="11" id="KW-0255">Endonuclease</keyword>
<keyword evidence="14" id="KW-0238">DNA-binding</keyword>
<evidence type="ECO:0000256" key="14">
    <source>
        <dbReference type="ARBA" id="ARBA00023125"/>
    </source>
</evidence>
<keyword evidence="12 17" id="KW-0378">Hydrolase</keyword>
<comment type="subcellular location">
    <subcellularLocation>
        <location evidence="1 17">Host nucleus</location>
    </subcellularLocation>
</comment>
<keyword evidence="5" id="KW-0808">Transferase</keyword>
<evidence type="ECO:0000256" key="11">
    <source>
        <dbReference type="ARBA" id="ARBA00022759"/>
    </source>
</evidence>
<keyword evidence="6" id="KW-0548">Nucleotidyltransferase</keyword>
<dbReference type="SUPFAM" id="SSF55464">
    <property type="entry name" value="Origin of replication-binding domain, RBD-like"/>
    <property type="match status" value="1"/>
</dbReference>
<evidence type="ECO:0000256" key="16">
    <source>
        <dbReference type="PIRSR" id="PIRSR601191-2"/>
    </source>
</evidence>
<evidence type="ECO:0000313" key="21">
    <source>
        <dbReference type="Proteomes" id="UP000202881"/>
    </source>
</evidence>
<dbReference type="OrthoDB" id="9195at10239"/>
<keyword evidence="7" id="KW-0235">DNA replication</keyword>
<feature type="active site" description="For DNA cleavage activity" evidence="15">
    <location>
        <position position="125"/>
    </location>
</feature>
<accession>E7D4Y3</accession>
<dbReference type="GO" id="GO:0000166">
    <property type="term" value="F:nucleotide binding"/>
    <property type="evidence" value="ECO:0007669"/>
    <property type="project" value="UniProtKB-KW"/>
</dbReference>
<name>E7D4Y3_9GEMI</name>
<dbReference type="PRINTS" id="PR00229">
    <property type="entry name" value="GEMCOATMSVL1"/>
</dbReference>
<keyword evidence="21" id="KW-1185">Reference proteome</keyword>
<feature type="region of interest" description="Disordered" evidence="18">
    <location>
        <begin position="1"/>
        <end position="26"/>
    </location>
</feature>
<feature type="domain" description="CRESS-DNA virus Rep endonuclease" evidence="19">
    <location>
        <begin position="36"/>
        <end position="139"/>
    </location>
</feature>
<dbReference type="GO" id="GO:0042025">
    <property type="term" value="C:host cell nucleus"/>
    <property type="evidence" value="ECO:0007669"/>
    <property type="project" value="UniProtKB-SubCell"/>
</dbReference>
<evidence type="ECO:0000256" key="7">
    <source>
        <dbReference type="ARBA" id="ARBA00022705"/>
    </source>
</evidence>
<dbReference type="InterPro" id="IPR001191">
    <property type="entry name" value="Gemini_AL1_REP"/>
</dbReference>
<evidence type="ECO:0000256" key="9">
    <source>
        <dbReference type="ARBA" id="ARBA00022723"/>
    </source>
</evidence>
<evidence type="ECO:0000259" key="19">
    <source>
        <dbReference type="PROSITE" id="PS52020"/>
    </source>
</evidence>
<dbReference type="KEGG" id="vg:10061836"/>
<dbReference type="InterPro" id="IPR022692">
    <property type="entry name" value="Gemini_AL1_REP_central"/>
</dbReference>
<dbReference type="GO" id="GO:0005198">
    <property type="term" value="F:structural molecule activity"/>
    <property type="evidence" value="ECO:0007669"/>
    <property type="project" value="InterPro"/>
</dbReference>
<organism evidence="20 21">
    <name type="scientific">Bromus catharticus striate mosaic virus</name>
    <dbReference type="NCBI Taxonomy" id="936005"/>
    <lineage>
        <taxon>Viruses</taxon>
        <taxon>Monodnaviria</taxon>
        <taxon>Shotokuvirae</taxon>
        <taxon>Cressdnaviricota</taxon>
        <taxon>Repensiviricetes</taxon>
        <taxon>Geplafuvirales</taxon>
        <taxon>Geminiviridae</taxon>
        <taxon>Mastrevirus</taxon>
        <taxon>Mastrevirus bromi</taxon>
    </lineage>
</organism>
<comment type="cofactor">
    <cofactor evidence="16">
        <name>Mg(2+)</name>
        <dbReference type="ChEBI" id="CHEBI:18420"/>
    </cofactor>
    <cofactor evidence="16">
        <name>Mn(2+)</name>
        <dbReference type="ChEBI" id="CHEBI:29035"/>
    </cofactor>
    <text evidence="16">Divalent metal cations, possibly Mg(2+) or Mn(2+).</text>
</comment>
<dbReference type="GO" id="GO:0006260">
    <property type="term" value="P:DNA replication"/>
    <property type="evidence" value="ECO:0007669"/>
    <property type="project" value="UniProtKB-KW"/>
</dbReference>
<dbReference type="RefSeq" id="YP_004089628.1">
    <property type="nucleotide sequence ID" value="NC_014822.1"/>
</dbReference>
<dbReference type="InterPro" id="IPR049912">
    <property type="entry name" value="CRESS_DNA_REP"/>
</dbReference>
<comment type="subunit">
    <text evidence="17">Homooligomer.</text>
</comment>
<evidence type="ECO:0000256" key="2">
    <source>
        <dbReference type="ARBA" id="ARBA00006240"/>
    </source>
</evidence>
<evidence type="ECO:0000256" key="10">
    <source>
        <dbReference type="ARBA" id="ARBA00022741"/>
    </source>
</evidence>
<dbReference type="Gene3D" id="3.40.1310.20">
    <property type="match status" value="1"/>
</dbReference>
<dbReference type="Pfam" id="PF08283">
    <property type="entry name" value="Gemini_AL1_M"/>
    <property type="match status" value="1"/>
</dbReference>